<name>A0A182EM82_ONCOC</name>
<dbReference type="GO" id="GO:0005524">
    <property type="term" value="F:ATP binding"/>
    <property type="evidence" value="ECO:0007669"/>
    <property type="project" value="UniProtKB-KW"/>
</dbReference>
<dbReference type="PANTHER" id="PTHR10492:SF57">
    <property type="entry name" value="ATP-DEPENDENT DNA HELICASE"/>
    <property type="match status" value="1"/>
</dbReference>
<gene>
    <name evidence="4" type="ORF">NOO_LOCUS9225</name>
</gene>
<keyword evidence="1" id="KW-0347">Helicase</keyword>
<keyword evidence="1" id="KW-0378">Hydrolase</keyword>
<comment type="catalytic activity">
    <reaction evidence="1">
        <text>ATP + H2O = ADP + phosphate + H(+)</text>
        <dbReference type="Rhea" id="RHEA:13065"/>
        <dbReference type="ChEBI" id="CHEBI:15377"/>
        <dbReference type="ChEBI" id="CHEBI:15378"/>
        <dbReference type="ChEBI" id="CHEBI:30616"/>
        <dbReference type="ChEBI" id="CHEBI:43474"/>
        <dbReference type="ChEBI" id="CHEBI:456216"/>
        <dbReference type="EC" id="5.6.2.3"/>
    </reaction>
</comment>
<dbReference type="STRING" id="42157.A0A182EM82"/>
<feature type="compositionally biased region" description="Basic and acidic residues" evidence="2">
    <location>
        <begin position="8"/>
        <end position="21"/>
    </location>
</feature>
<dbReference type="GO" id="GO:0016787">
    <property type="term" value="F:hydrolase activity"/>
    <property type="evidence" value="ECO:0007669"/>
    <property type="project" value="UniProtKB-KW"/>
</dbReference>
<keyword evidence="1" id="KW-0233">DNA recombination</keyword>
<dbReference type="EC" id="5.6.2.3" evidence="1"/>
<dbReference type="EMBL" id="UYRW01004341">
    <property type="protein sequence ID" value="VDM92530.1"/>
    <property type="molecule type" value="Genomic_DNA"/>
</dbReference>
<evidence type="ECO:0000313" key="6">
    <source>
        <dbReference type="WBParaSite" id="nOo.2.0.1.t09225-RA"/>
    </source>
</evidence>
<evidence type="ECO:0000256" key="2">
    <source>
        <dbReference type="SAM" id="MobiDB-lite"/>
    </source>
</evidence>
<dbReference type="Pfam" id="PF05970">
    <property type="entry name" value="PIF1"/>
    <property type="match status" value="1"/>
</dbReference>
<dbReference type="GO" id="GO:0006281">
    <property type="term" value="P:DNA repair"/>
    <property type="evidence" value="ECO:0007669"/>
    <property type="project" value="UniProtKB-KW"/>
</dbReference>
<dbReference type="WBParaSite" id="nOo.2.0.1.t09225-RA">
    <property type="protein sequence ID" value="nOo.2.0.1.t09225-RA"/>
    <property type="gene ID" value="nOo.2.0.1.g09225"/>
</dbReference>
<reference evidence="4 5" key="2">
    <citation type="submission" date="2018-08" db="EMBL/GenBank/DDBJ databases">
        <authorList>
            <person name="Laetsch R D."/>
            <person name="Stevens L."/>
            <person name="Kumar S."/>
            <person name="Blaxter L. M."/>
        </authorList>
    </citation>
    <scope>NUCLEOTIDE SEQUENCE [LARGE SCALE GENOMIC DNA]</scope>
</reference>
<reference evidence="6" key="1">
    <citation type="submission" date="2016-06" db="UniProtKB">
        <authorList>
            <consortium name="WormBaseParasite"/>
        </authorList>
    </citation>
    <scope>IDENTIFICATION</scope>
</reference>
<sequence>MGISEQAKQAKNDQESDVQPDLRMRDCEHVGRVLQLQQSRYYNRLVFRYNPANNYCLSLHILIGALTEVCPHCKALKFNEETKGMCCAAEKIKQPQFEELSEPLKTLIAGYTAESKHFLFKIRKYNEMGVFGVQPGRNDRNTVLISMKSHNINNETVLINGAQSSQVIGNIVTGSICCCFSELRCKQNYNTADLLSYVQSNIPKLMFEQKGIYDQIMQTINNGIGEIFFLDAPGGTGKIFLIRLILAAIRSQNDIALVPASSGIVNAHSALKLPLNTQCIKTPTCNVSSYVACYRLFMLSVIESAENLNICADNGTTKNTLYPQTLRN</sequence>
<evidence type="ECO:0000313" key="5">
    <source>
        <dbReference type="Proteomes" id="UP000271087"/>
    </source>
</evidence>
<accession>A0A182EM82</accession>
<dbReference type="GO" id="GO:0000723">
    <property type="term" value="P:telomere maintenance"/>
    <property type="evidence" value="ECO:0007669"/>
    <property type="project" value="InterPro"/>
</dbReference>
<comment type="cofactor">
    <cofactor evidence="1">
        <name>Mg(2+)</name>
        <dbReference type="ChEBI" id="CHEBI:18420"/>
    </cofactor>
</comment>
<comment type="similarity">
    <text evidence="1">Belongs to the helicase family.</text>
</comment>
<keyword evidence="1" id="KW-0067">ATP-binding</keyword>
<dbReference type="PANTHER" id="PTHR10492">
    <property type="match status" value="1"/>
</dbReference>
<dbReference type="AlphaFoldDB" id="A0A182EM82"/>
<keyword evidence="5" id="KW-1185">Reference proteome</keyword>
<evidence type="ECO:0000259" key="3">
    <source>
        <dbReference type="Pfam" id="PF05970"/>
    </source>
</evidence>
<dbReference type="InterPro" id="IPR010285">
    <property type="entry name" value="DNA_helicase_pif1-like_DEAD"/>
</dbReference>
<evidence type="ECO:0000256" key="1">
    <source>
        <dbReference type="RuleBase" id="RU363044"/>
    </source>
</evidence>
<evidence type="ECO:0000313" key="4">
    <source>
        <dbReference type="EMBL" id="VDM92530.1"/>
    </source>
</evidence>
<keyword evidence="1" id="KW-0227">DNA damage</keyword>
<dbReference type="GO" id="GO:0006310">
    <property type="term" value="P:DNA recombination"/>
    <property type="evidence" value="ECO:0007669"/>
    <property type="project" value="UniProtKB-KW"/>
</dbReference>
<proteinExistence type="inferred from homology"/>
<dbReference type="GO" id="GO:0043139">
    <property type="term" value="F:5'-3' DNA helicase activity"/>
    <property type="evidence" value="ECO:0007669"/>
    <property type="project" value="UniProtKB-EC"/>
</dbReference>
<protein>
    <recommendedName>
        <fullName evidence="1">ATP-dependent DNA helicase</fullName>
        <ecNumber evidence="1">5.6.2.3</ecNumber>
    </recommendedName>
</protein>
<keyword evidence="1" id="KW-0547">Nucleotide-binding</keyword>
<organism evidence="6">
    <name type="scientific">Onchocerca ochengi</name>
    <name type="common">Filarial nematode worm</name>
    <dbReference type="NCBI Taxonomy" id="42157"/>
    <lineage>
        <taxon>Eukaryota</taxon>
        <taxon>Metazoa</taxon>
        <taxon>Ecdysozoa</taxon>
        <taxon>Nematoda</taxon>
        <taxon>Chromadorea</taxon>
        <taxon>Rhabditida</taxon>
        <taxon>Spirurina</taxon>
        <taxon>Spiruromorpha</taxon>
        <taxon>Filarioidea</taxon>
        <taxon>Onchocercidae</taxon>
        <taxon>Onchocerca</taxon>
    </lineage>
</organism>
<keyword evidence="1" id="KW-0234">DNA repair</keyword>
<feature type="domain" description="DNA helicase Pif1-like DEAD-box helicase" evidence="3">
    <location>
        <begin position="205"/>
        <end position="278"/>
    </location>
</feature>
<dbReference type="Proteomes" id="UP000271087">
    <property type="component" value="Unassembled WGS sequence"/>
</dbReference>
<dbReference type="OrthoDB" id="10032644at2759"/>
<feature type="region of interest" description="Disordered" evidence="2">
    <location>
        <begin position="1"/>
        <end position="21"/>
    </location>
</feature>